<dbReference type="AlphaFoldDB" id="A0A161T956"/>
<accession>A0A161T956</accession>
<reference evidence="1 2" key="1">
    <citation type="submission" date="2015-09" db="EMBL/GenBank/DDBJ databases">
        <title>Bacillus cereus food isolates.</title>
        <authorList>
            <person name="Boekhorst J."/>
        </authorList>
    </citation>
    <scope>NUCLEOTIDE SEQUENCE [LARGE SCALE GENOMIC DNA]</scope>
    <source>
        <strain evidence="1 2">B4088</strain>
    </source>
</reference>
<name>A0A161T956_BACCE</name>
<proteinExistence type="predicted"/>
<comment type="caution">
    <text evidence="1">The sequence shown here is derived from an EMBL/GenBank/DDBJ whole genome shotgun (WGS) entry which is preliminary data.</text>
</comment>
<sequence length="164" mass="19202">MYSLFYFLRKTAFISGMNPLWYIIIKLLIMKRSILMTPKEFIAQFTRENLEKHTIIKDDKDVWFYRALGVLLRFEDHAVTLDGIVSFDVDQPLKNVIGGTGSLKITLLNLRISFGVDEDLVRKFFAMIDTDDPTCKTLPDISIREYCDNLVEFLHFHGRKEMKI</sequence>
<dbReference type="EMBL" id="LJKE01000022">
    <property type="protein sequence ID" value="KZD70951.1"/>
    <property type="molecule type" value="Genomic_DNA"/>
</dbReference>
<organism evidence="1 2">
    <name type="scientific">Bacillus cereus</name>
    <dbReference type="NCBI Taxonomy" id="1396"/>
    <lineage>
        <taxon>Bacteria</taxon>
        <taxon>Bacillati</taxon>
        <taxon>Bacillota</taxon>
        <taxon>Bacilli</taxon>
        <taxon>Bacillales</taxon>
        <taxon>Bacillaceae</taxon>
        <taxon>Bacillus</taxon>
        <taxon>Bacillus cereus group</taxon>
    </lineage>
</organism>
<evidence type="ECO:0000313" key="1">
    <source>
        <dbReference type="EMBL" id="KZD70951.1"/>
    </source>
</evidence>
<gene>
    <name evidence="1" type="ORF">B4088_1007</name>
</gene>
<protein>
    <submittedName>
        <fullName evidence="1">Uncharacterized protein</fullName>
    </submittedName>
</protein>
<dbReference type="PATRIC" id="fig|1396.535.peg.4848"/>
<evidence type="ECO:0000313" key="2">
    <source>
        <dbReference type="Proteomes" id="UP000076482"/>
    </source>
</evidence>
<dbReference type="Proteomes" id="UP000076482">
    <property type="component" value="Unassembled WGS sequence"/>
</dbReference>